<gene>
    <name evidence="1" type="ORF">LAESUDRAFT_762405</name>
</gene>
<proteinExistence type="predicted"/>
<sequence length="169" mass="18415">MPDVYVINETHDTLNIAFRFVAPADWENAVRAGKSWKTHLPSTPFKLEVRVDTIDNRFSAEDSVNTALDISAGWLAGAAGVVGGATAAFGLVGLSPVLASTVGGFVARPLVKHAMKSTSQKRFQQNAEGMLICVGVLIPMHDIKTYAIRFDENAGQYIVWDVVENRRLK</sequence>
<reference evidence="1 2" key="1">
    <citation type="journal article" date="2016" name="Mol. Biol. Evol.">
        <title>Comparative Genomics of Early-Diverging Mushroom-Forming Fungi Provides Insights into the Origins of Lignocellulose Decay Capabilities.</title>
        <authorList>
            <person name="Nagy L.G."/>
            <person name="Riley R."/>
            <person name="Tritt A."/>
            <person name="Adam C."/>
            <person name="Daum C."/>
            <person name="Floudas D."/>
            <person name="Sun H."/>
            <person name="Yadav J.S."/>
            <person name="Pangilinan J."/>
            <person name="Larsson K.H."/>
            <person name="Matsuura K."/>
            <person name="Barry K."/>
            <person name="Labutti K."/>
            <person name="Kuo R."/>
            <person name="Ohm R.A."/>
            <person name="Bhattacharya S.S."/>
            <person name="Shirouzu T."/>
            <person name="Yoshinaga Y."/>
            <person name="Martin F.M."/>
            <person name="Grigoriev I.V."/>
            <person name="Hibbett D.S."/>
        </authorList>
    </citation>
    <scope>NUCLEOTIDE SEQUENCE [LARGE SCALE GENOMIC DNA]</scope>
    <source>
        <strain evidence="1 2">93-53</strain>
    </source>
</reference>
<dbReference type="EMBL" id="KV427648">
    <property type="protein sequence ID" value="KZT02987.1"/>
    <property type="molecule type" value="Genomic_DNA"/>
</dbReference>
<evidence type="ECO:0000313" key="1">
    <source>
        <dbReference type="EMBL" id="KZT02987.1"/>
    </source>
</evidence>
<keyword evidence="2" id="KW-1185">Reference proteome</keyword>
<dbReference type="GeneID" id="63830132"/>
<name>A0A165CKS4_9APHY</name>
<dbReference type="AlphaFoldDB" id="A0A165CKS4"/>
<organism evidence="1 2">
    <name type="scientific">Laetiporus sulphureus 93-53</name>
    <dbReference type="NCBI Taxonomy" id="1314785"/>
    <lineage>
        <taxon>Eukaryota</taxon>
        <taxon>Fungi</taxon>
        <taxon>Dikarya</taxon>
        <taxon>Basidiomycota</taxon>
        <taxon>Agaricomycotina</taxon>
        <taxon>Agaricomycetes</taxon>
        <taxon>Polyporales</taxon>
        <taxon>Laetiporus</taxon>
    </lineage>
</organism>
<dbReference type="InParanoid" id="A0A165CKS4"/>
<protein>
    <submittedName>
        <fullName evidence="1">Uncharacterized protein</fullName>
    </submittedName>
</protein>
<dbReference type="Proteomes" id="UP000076871">
    <property type="component" value="Unassembled WGS sequence"/>
</dbReference>
<dbReference type="RefSeq" id="XP_040760727.1">
    <property type="nucleotide sequence ID" value="XM_040913104.1"/>
</dbReference>
<accession>A0A165CKS4</accession>
<evidence type="ECO:0000313" key="2">
    <source>
        <dbReference type="Proteomes" id="UP000076871"/>
    </source>
</evidence>